<dbReference type="Pfam" id="PF00041">
    <property type="entry name" value="fn3"/>
    <property type="match status" value="2"/>
</dbReference>
<feature type="domain" description="Ig-like" evidence="13">
    <location>
        <begin position="307"/>
        <end position="405"/>
    </location>
</feature>
<evidence type="ECO:0000256" key="6">
    <source>
        <dbReference type="ARBA" id="ARBA00022989"/>
    </source>
</evidence>
<dbReference type="GO" id="GO:0007411">
    <property type="term" value="P:axon guidance"/>
    <property type="evidence" value="ECO:0007669"/>
    <property type="project" value="TreeGrafter"/>
</dbReference>
<keyword evidence="10" id="KW-0393">Immunoglobulin domain</keyword>
<evidence type="ECO:0000256" key="8">
    <source>
        <dbReference type="ARBA" id="ARBA00023157"/>
    </source>
</evidence>
<evidence type="ECO:0000259" key="13">
    <source>
        <dbReference type="PROSITE" id="PS50835"/>
    </source>
</evidence>
<dbReference type="OrthoDB" id="10056271at2759"/>
<evidence type="ECO:0000256" key="11">
    <source>
        <dbReference type="SAM" id="MobiDB-lite"/>
    </source>
</evidence>
<dbReference type="CDD" id="cd00063">
    <property type="entry name" value="FN3"/>
    <property type="match status" value="2"/>
</dbReference>
<evidence type="ECO:0000313" key="15">
    <source>
        <dbReference type="EMBL" id="KAF0286651.1"/>
    </source>
</evidence>
<dbReference type="GO" id="GO:0030424">
    <property type="term" value="C:axon"/>
    <property type="evidence" value="ECO:0007669"/>
    <property type="project" value="TreeGrafter"/>
</dbReference>
<reference evidence="15 16" key="1">
    <citation type="submission" date="2019-07" db="EMBL/GenBank/DDBJ databases">
        <title>Draft genome assembly of a fouling barnacle, Amphibalanus amphitrite (Darwin, 1854): The first reference genome for Thecostraca.</title>
        <authorList>
            <person name="Kim W."/>
        </authorList>
    </citation>
    <scope>NUCLEOTIDE SEQUENCE [LARGE SCALE GENOMIC DNA]</scope>
    <source>
        <strain evidence="15">SNU_AA5</strain>
        <tissue evidence="15">Soma without cirri and trophi</tissue>
    </source>
</reference>
<feature type="region of interest" description="Disordered" evidence="11">
    <location>
        <begin position="783"/>
        <end position="841"/>
    </location>
</feature>
<evidence type="ECO:0000256" key="1">
    <source>
        <dbReference type="ARBA" id="ARBA00004167"/>
    </source>
</evidence>
<dbReference type="SMART" id="SM00409">
    <property type="entry name" value="IG"/>
    <property type="match status" value="5"/>
</dbReference>
<name>A0A6A4VAH7_AMPAM</name>
<comment type="caution">
    <text evidence="15">The sequence shown here is derived from an EMBL/GenBank/DDBJ whole genome shotgun (WGS) entry which is preliminary data.</text>
</comment>
<evidence type="ECO:0000256" key="4">
    <source>
        <dbReference type="ARBA" id="ARBA00022737"/>
    </source>
</evidence>
<sequence>MHLQFKTKNRLSLAQDSPRLELLPSAPENRRDIGASGYFQCKVIGQQEGLISDLVWTDPSGNEVPDERSSRVYSSSKDPSKELDLYVTNVTEHDSGEYTCRARYGNQEITNKFNLLVYMKIRWVDAPEEQNPFAGTRATIKCLVKANPPAIVEWLDGNGDFIRKTDRYTPLDSGLLYIENITSADDGEFLCRAKVPAEGEMSERRIKVEVYSRPEITLPVRDSEVEIIESQEGSIRCQATGKPEPERTWYGPSGTSAAEVPGLRVDGDGTLSFLPADRSMAGQYRCQAKNQVASVETTVNVVVIVRPEIVRYENVTFADGQSATLVCRVTGSPPPTVSFRKTGTDITYEKDVIPVDDRVMVRQTQEGDEQVGELSIRDLTRADSGTYDCVASNSGGQISAPARLTVQYQPVLTAPETPEVFTWAGHPAELRCGVEAEPRAEVGWSFGGRRPEEDVHMEQRMEGETSVLTVTPVDAGYFGVYQCSASNSQGSATLDFTLREATAPGLIHGAAVQAITSTTLEFSLPPPESDGGLPVHTYLVQYVQQGQQWDAALTREWPADGDFKVEELVPKQTYLFRFTAENEVGAGDWSEQLEQQMPKVDVPQPPTLVSADGNPVVAAGAGPDVVIASDESDSYQARWTAGADNGADIDNYQVSFRKLIYFKKKWQVVSSAPRRTSVVEMPGSPAFRLTGLKPDSYYRLEVRAHNEIGYSQPAQVIIHTAEGVAQEAAAAPVSRSSSLVVGVVIAVLLALVILCDLTCYAVNKRGITHMLCSRARGSSDVAKLTEEAASEKEPLQENGNGNKSSPPPPEANGERGAGDASEEEPLKIDKAQLDAAKDSAV</sequence>
<dbReference type="InterPro" id="IPR003598">
    <property type="entry name" value="Ig_sub2"/>
</dbReference>
<feature type="transmembrane region" description="Helical" evidence="12">
    <location>
        <begin position="739"/>
        <end position="762"/>
    </location>
</feature>
<dbReference type="AlphaFoldDB" id="A0A6A4VAH7"/>
<dbReference type="SUPFAM" id="SSF49265">
    <property type="entry name" value="Fibronectin type III"/>
    <property type="match status" value="1"/>
</dbReference>
<dbReference type="InterPro" id="IPR036179">
    <property type="entry name" value="Ig-like_dom_sf"/>
</dbReference>
<feature type="domain" description="Ig-like" evidence="13">
    <location>
        <begin position="410"/>
        <end position="499"/>
    </location>
</feature>
<dbReference type="InterPro" id="IPR013783">
    <property type="entry name" value="Ig-like_fold"/>
</dbReference>
<evidence type="ECO:0000256" key="9">
    <source>
        <dbReference type="ARBA" id="ARBA00023180"/>
    </source>
</evidence>
<evidence type="ECO:0000256" key="10">
    <source>
        <dbReference type="ARBA" id="ARBA00023319"/>
    </source>
</evidence>
<keyword evidence="5" id="KW-0130">Cell adhesion</keyword>
<dbReference type="InterPro" id="IPR007110">
    <property type="entry name" value="Ig-like_dom"/>
</dbReference>
<dbReference type="CDD" id="cd00096">
    <property type="entry name" value="Ig"/>
    <property type="match status" value="3"/>
</dbReference>
<dbReference type="Proteomes" id="UP000440578">
    <property type="component" value="Unassembled WGS sequence"/>
</dbReference>
<evidence type="ECO:0000256" key="2">
    <source>
        <dbReference type="ARBA" id="ARBA00022692"/>
    </source>
</evidence>
<dbReference type="EMBL" id="VIIS01002239">
    <property type="protein sequence ID" value="KAF0286651.1"/>
    <property type="molecule type" value="Genomic_DNA"/>
</dbReference>
<dbReference type="InterPro" id="IPR009138">
    <property type="entry name" value="Neural_cell_adh"/>
</dbReference>
<dbReference type="PRINTS" id="PR01838">
    <property type="entry name" value="NCAMFAMILY"/>
</dbReference>
<dbReference type="SMART" id="SM00408">
    <property type="entry name" value="IGc2"/>
    <property type="match status" value="5"/>
</dbReference>
<keyword evidence="9" id="KW-0325">Glycoprotein</keyword>
<keyword evidence="8" id="KW-1015">Disulfide bond</keyword>
<feature type="domain" description="Ig-like" evidence="13">
    <location>
        <begin position="18"/>
        <end position="110"/>
    </location>
</feature>
<dbReference type="InterPro" id="IPR013098">
    <property type="entry name" value="Ig_I-set"/>
</dbReference>
<dbReference type="InterPro" id="IPR003961">
    <property type="entry name" value="FN3_dom"/>
</dbReference>
<dbReference type="Gene3D" id="2.60.40.10">
    <property type="entry name" value="Immunoglobulins"/>
    <property type="match status" value="7"/>
</dbReference>
<feature type="compositionally biased region" description="Basic and acidic residues" evidence="11">
    <location>
        <begin position="783"/>
        <end position="795"/>
    </location>
</feature>
<evidence type="ECO:0000256" key="12">
    <source>
        <dbReference type="SAM" id="Phobius"/>
    </source>
</evidence>
<dbReference type="FunFam" id="2.60.40.10:FF:000032">
    <property type="entry name" value="palladin isoform X1"/>
    <property type="match status" value="1"/>
</dbReference>
<feature type="compositionally biased region" description="Basic and acidic residues" evidence="11">
    <location>
        <begin position="824"/>
        <end position="841"/>
    </location>
</feature>
<dbReference type="Pfam" id="PF13927">
    <property type="entry name" value="Ig_3"/>
    <property type="match status" value="2"/>
</dbReference>
<dbReference type="GO" id="GO:0098632">
    <property type="term" value="F:cell-cell adhesion mediator activity"/>
    <property type="evidence" value="ECO:0007669"/>
    <property type="project" value="TreeGrafter"/>
</dbReference>
<feature type="domain" description="Ig-like" evidence="13">
    <location>
        <begin position="135"/>
        <end position="207"/>
    </location>
</feature>
<organism evidence="15 16">
    <name type="scientific">Amphibalanus amphitrite</name>
    <name type="common">Striped barnacle</name>
    <name type="synonym">Balanus amphitrite</name>
    <dbReference type="NCBI Taxonomy" id="1232801"/>
    <lineage>
        <taxon>Eukaryota</taxon>
        <taxon>Metazoa</taxon>
        <taxon>Ecdysozoa</taxon>
        <taxon>Arthropoda</taxon>
        <taxon>Crustacea</taxon>
        <taxon>Multicrustacea</taxon>
        <taxon>Cirripedia</taxon>
        <taxon>Thoracica</taxon>
        <taxon>Thoracicalcarea</taxon>
        <taxon>Balanomorpha</taxon>
        <taxon>Balanoidea</taxon>
        <taxon>Balanidae</taxon>
        <taxon>Amphibalaninae</taxon>
        <taxon>Amphibalanus</taxon>
    </lineage>
</organism>
<evidence type="ECO:0000256" key="7">
    <source>
        <dbReference type="ARBA" id="ARBA00023136"/>
    </source>
</evidence>
<evidence type="ECO:0000256" key="5">
    <source>
        <dbReference type="ARBA" id="ARBA00022889"/>
    </source>
</evidence>
<keyword evidence="4" id="KW-0677">Repeat</keyword>
<evidence type="ECO:0000256" key="3">
    <source>
        <dbReference type="ARBA" id="ARBA00022729"/>
    </source>
</evidence>
<dbReference type="InterPro" id="IPR036116">
    <property type="entry name" value="FN3_sf"/>
</dbReference>
<evidence type="ECO:0000259" key="14">
    <source>
        <dbReference type="PROSITE" id="PS50853"/>
    </source>
</evidence>
<dbReference type="PROSITE" id="PS50853">
    <property type="entry name" value="FN3"/>
    <property type="match status" value="2"/>
</dbReference>
<feature type="domain" description="Fibronectin type-III" evidence="14">
    <location>
        <begin position="619"/>
        <end position="724"/>
    </location>
</feature>
<protein>
    <submittedName>
        <fullName evidence="15">Fasciclin-2</fullName>
    </submittedName>
</protein>
<dbReference type="PANTHER" id="PTHR10075">
    <property type="entry name" value="BASIGIN RELATED"/>
    <property type="match status" value="1"/>
</dbReference>
<dbReference type="GO" id="GO:0070593">
    <property type="term" value="P:dendrite self-avoidance"/>
    <property type="evidence" value="ECO:0007669"/>
    <property type="project" value="TreeGrafter"/>
</dbReference>
<keyword evidence="16" id="KW-1185">Reference proteome</keyword>
<keyword evidence="6 12" id="KW-1133">Transmembrane helix</keyword>
<keyword evidence="2 12" id="KW-0812">Transmembrane</keyword>
<feature type="domain" description="Ig-like" evidence="13">
    <location>
        <begin position="214"/>
        <end position="302"/>
    </location>
</feature>
<dbReference type="SMART" id="SM00060">
    <property type="entry name" value="FN3"/>
    <property type="match status" value="2"/>
</dbReference>
<dbReference type="GO" id="GO:0005886">
    <property type="term" value="C:plasma membrane"/>
    <property type="evidence" value="ECO:0007669"/>
    <property type="project" value="UniProtKB-ARBA"/>
</dbReference>
<proteinExistence type="predicted"/>
<keyword evidence="7 12" id="KW-0472">Membrane</keyword>
<dbReference type="PROSITE" id="PS50835">
    <property type="entry name" value="IG_LIKE"/>
    <property type="match status" value="5"/>
</dbReference>
<feature type="domain" description="Fibronectin type-III" evidence="14">
    <location>
        <begin position="503"/>
        <end position="600"/>
    </location>
</feature>
<dbReference type="GO" id="GO:0007156">
    <property type="term" value="P:homophilic cell adhesion via plasma membrane adhesion molecules"/>
    <property type="evidence" value="ECO:0007669"/>
    <property type="project" value="TreeGrafter"/>
</dbReference>
<dbReference type="PANTHER" id="PTHR10075:SF85">
    <property type="entry name" value="NCAM (NEURAL CELL ADHESION MOLECULE) HOMOLOG"/>
    <property type="match status" value="1"/>
</dbReference>
<keyword evidence="3" id="KW-0732">Signal</keyword>
<accession>A0A6A4VAH7</accession>
<dbReference type="InterPro" id="IPR003599">
    <property type="entry name" value="Ig_sub"/>
</dbReference>
<comment type="subcellular location">
    <subcellularLocation>
        <location evidence="1">Membrane</location>
        <topology evidence="1">Single-pass membrane protein</topology>
    </subcellularLocation>
</comment>
<gene>
    <name evidence="15" type="primary">FAS2_2</name>
    <name evidence="15" type="ORF">FJT64_014866</name>
</gene>
<dbReference type="Pfam" id="PF07679">
    <property type="entry name" value="I-set"/>
    <property type="match status" value="3"/>
</dbReference>
<evidence type="ECO:0000313" key="16">
    <source>
        <dbReference type="Proteomes" id="UP000440578"/>
    </source>
</evidence>
<dbReference type="SUPFAM" id="SSF48726">
    <property type="entry name" value="Immunoglobulin"/>
    <property type="match status" value="5"/>
</dbReference>